<dbReference type="Proteomes" id="UP000189705">
    <property type="component" value="Unplaced"/>
</dbReference>
<name>A0A3Q0FQX6_ALLSI</name>
<evidence type="ECO:0000256" key="1">
    <source>
        <dbReference type="SAM" id="MobiDB-lite"/>
    </source>
</evidence>
<dbReference type="InParanoid" id="A0A3Q0FQX6"/>
<dbReference type="CTD" id="375484"/>
<feature type="compositionally biased region" description="Low complexity" evidence="1">
    <location>
        <begin position="50"/>
        <end position="59"/>
    </location>
</feature>
<feature type="compositionally biased region" description="Polar residues" evidence="1">
    <location>
        <begin position="21"/>
        <end position="37"/>
    </location>
</feature>
<dbReference type="STRING" id="38654.A0A3Q0FQX6"/>
<reference evidence="3" key="1">
    <citation type="submission" date="2025-08" db="UniProtKB">
        <authorList>
            <consortium name="RefSeq"/>
        </authorList>
    </citation>
    <scope>IDENTIFICATION</scope>
</reference>
<gene>
    <name evidence="3" type="primary">SIMC1</name>
</gene>
<organism evidence="2 3">
    <name type="scientific">Alligator sinensis</name>
    <name type="common">Chinese alligator</name>
    <dbReference type="NCBI Taxonomy" id="38654"/>
    <lineage>
        <taxon>Eukaryota</taxon>
        <taxon>Metazoa</taxon>
        <taxon>Chordata</taxon>
        <taxon>Craniata</taxon>
        <taxon>Vertebrata</taxon>
        <taxon>Euteleostomi</taxon>
        <taxon>Archelosauria</taxon>
        <taxon>Archosauria</taxon>
        <taxon>Crocodylia</taxon>
        <taxon>Alligatoridae</taxon>
        <taxon>Alligatorinae</taxon>
        <taxon>Alligator</taxon>
    </lineage>
</organism>
<keyword evidence="2" id="KW-1185">Reference proteome</keyword>
<dbReference type="AlphaFoldDB" id="A0A3Q0FQX6"/>
<protein>
    <submittedName>
        <fullName evidence="3">SUMO-interacting motif-containing protein 1 isoform X1</fullName>
    </submittedName>
</protein>
<sequence length="632" mass="69738">MEAEALPGFSATCKDEAETPACSTDSDCSPTTFNSDLDSLASPLLESDRFSLSPSSSDSWGAPVDPGSPPPRSLPATTSKGPSRKRPRLETSTPVPAAVKQEPAAPPTPRLADPSCLHKLRYFRRMPVHHLLRVARDEDGRESSLSRQRTRTWPIPSRKLDLVRTTMEESFPEGTLQFLTDFVTPRHYPPCKITTYLVQQILLGPHHWGILKDAYTLLMKIQTLHPASTATGIGWDWPLLRHIMEDEVGPSIPSLQGLALAGEGKQLAGRGTGRGWLPPASSGQGRVVGCSHAGALGRPPIPLSHPPQEKPPGRLLFLQYVVQTLEDDVQLGLRLQRPSMTIAKQVLSCDQSFGNINSQEQPMWPPSNRSELCPRREVIGWLVAAVTGVGFCRPLEQQNAAPPASGASRLQHSSRSPTPSPTEPREDVPPGFLAEKVVLLLQRLLSIAVEVDRSPNCSARKIADAIFPSVLNIPLRSQREALLTTMESQLLRCKLLELLFHHSCEVPTALPLSLAKILYFLSHTSLLLQYEDQEATWQRWDEMLQHLISLLVSYHNVVLEHLWSSLGERMQLITSAPRPQQQEGDDITTLDVQQSIQGFCHQLQQSLGAPLPTSITEKVHMLQVLLLTASRS</sequence>
<dbReference type="RefSeq" id="XP_025050056.1">
    <property type="nucleotide sequence ID" value="XM_025194271.1"/>
</dbReference>
<evidence type="ECO:0000313" key="2">
    <source>
        <dbReference type="Proteomes" id="UP000189705"/>
    </source>
</evidence>
<dbReference type="InterPro" id="IPR052119">
    <property type="entry name" value="ElonginBC-PRC2_ViralRestrict"/>
</dbReference>
<feature type="region of interest" description="Disordered" evidence="1">
    <location>
        <begin position="398"/>
        <end position="429"/>
    </location>
</feature>
<proteinExistence type="predicted"/>
<accession>A0A3Q0FQX6</accession>
<dbReference type="PANTHER" id="PTHR23187:SF3">
    <property type="entry name" value="SUMO-INTERACTING MOTIF-CONTAINING PROTEIN 1"/>
    <property type="match status" value="1"/>
</dbReference>
<evidence type="ECO:0000313" key="3">
    <source>
        <dbReference type="RefSeq" id="XP_025050056.1"/>
    </source>
</evidence>
<feature type="region of interest" description="Disordered" evidence="1">
    <location>
        <begin position="1"/>
        <end position="112"/>
    </location>
</feature>
<dbReference type="PANTHER" id="PTHR23187">
    <property type="entry name" value="FLJ44216 PROTEIN-RELATED"/>
    <property type="match status" value="1"/>
</dbReference>
<dbReference type="GO" id="GO:0032184">
    <property type="term" value="F:SUMO polymer binding"/>
    <property type="evidence" value="ECO:0007669"/>
    <property type="project" value="TreeGrafter"/>
</dbReference>
<dbReference type="KEGG" id="asn:102387897"/>
<dbReference type="GeneID" id="102387897"/>